<evidence type="ECO:0000256" key="8">
    <source>
        <dbReference type="SAM" id="SignalP"/>
    </source>
</evidence>
<proteinExistence type="inferred from homology"/>
<dbReference type="InterPro" id="IPR011118">
    <property type="entry name" value="Tannase/feruloyl_esterase"/>
</dbReference>
<evidence type="ECO:0000313" key="10">
    <source>
        <dbReference type="Proteomes" id="UP000475582"/>
    </source>
</evidence>
<evidence type="ECO:0000256" key="2">
    <source>
        <dbReference type="ARBA" id="ARBA00022487"/>
    </source>
</evidence>
<dbReference type="EMBL" id="WNKY01000003">
    <property type="protein sequence ID" value="MTV36994.1"/>
    <property type="molecule type" value="Genomic_DNA"/>
</dbReference>
<evidence type="ECO:0000256" key="5">
    <source>
        <dbReference type="ARBA" id="ARBA00022801"/>
    </source>
</evidence>
<dbReference type="GO" id="GO:0046872">
    <property type="term" value="F:metal ion binding"/>
    <property type="evidence" value="ECO:0007669"/>
    <property type="project" value="UniProtKB-KW"/>
</dbReference>
<feature type="signal peptide" evidence="8">
    <location>
        <begin position="1"/>
        <end position="32"/>
    </location>
</feature>
<dbReference type="PANTHER" id="PTHR33938:SF15">
    <property type="entry name" value="FERULOYL ESTERASE B-RELATED"/>
    <property type="match status" value="1"/>
</dbReference>
<dbReference type="GO" id="GO:0052689">
    <property type="term" value="F:carboxylic ester hydrolase activity"/>
    <property type="evidence" value="ECO:0007669"/>
    <property type="project" value="UniProtKB-KW"/>
</dbReference>
<comment type="similarity">
    <text evidence="1">Belongs to the tannase family.</text>
</comment>
<evidence type="ECO:0000256" key="3">
    <source>
        <dbReference type="ARBA" id="ARBA00022723"/>
    </source>
</evidence>
<accession>A0A6L6PD91</accession>
<keyword evidence="4 8" id="KW-0732">Signal</keyword>
<keyword evidence="3" id="KW-0479">Metal-binding</keyword>
<dbReference type="Gene3D" id="3.40.50.1820">
    <property type="entry name" value="alpha/beta hydrolase"/>
    <property type="match status" value="1"/>
</dbReference>
<dbReference type="Proteomes" id="UP000475582">
    <property type="component" value="Unassembled WGS sequence"/>
</dbReference>
<evidence type="ECO:0000256" key="4">
    <source>
        <dbReference type="ARBA" id="ARBA00022729"/>
    </source>
</evidence>
<keyword evidence="6" id="KW-0106">Calcium</keyword>
<evidence type="ECO:0000256" key="7">
    <source>
        <dbReference type="ARBA" id="ARBA00023157"/>
    </source>
</evidence>
<reference evidence="9 10" key="1">
    <citation type="submission" date="2019-11" db="EMBL/GenBank/DDBJ databases">
        <title>Type strains purchased from KCTC, JCM and DSMZ.</title>
        <authorList>
            <person name="Lu H."/>
        </authorList>
    </citation>
    <scope>NUCLEOTIDE SEQUENCE [LARGE SCALE GENOMIC DNA]</scope>
    <source>
        <strain evidence="9 10">KCTC 22382</strain>
    </source>
</reference>
<keyword evidence="7" id="KW-1015">Disulfide bond</keyword>
<dbReference type="AlphaFoldDB" id="A0A6L6PD91"/>
<dbReference type="OrthoDB" id="7062032at2"/>
<evidence type="ECO:0000313" key="9">
    <source>
        <dbReference type="EMBL" id="MTV36994.1"/>
    </source>
</evidence>
<dbReference type="SUPFAM" id="SSF53474">
    <property type="entry name" value="alpha/beta-Hydrolases"/>
    <property type="match status" value="2"/>
</dbReference>
<name>A0A6L6PD91_9BURK</name>
<dbReference type="Pfam" id="PF07519">
    <property type="entry name" value="Tannase"/>
    <property type="match status" value="1"/>
</dbReference>
<gene>
    <name evidence="9" type="ORF">GM676_05290</name>
</gene>
<sequence length="587" mass="62983">MYSQLAARVLRHLRACWTLAALLLGLSWVAPAHSQAAPADAAEANCNNFQSRALKFSERSVRLVSSRFVAAGPLVFPPNPGGPGRTVSLPDHCEVFGVLQERTGVRGAKYAIRFHMRLPVAWNQRFFFQGGGGSNGEVGDAVGQVGPSLPPALALGYAVLTQDSGHDNATNTDPAYNGPLAFGFDPLARSNYGDLSLKLTAQTGKEVLAQYYGQKPRYSFFVGCSKGGQEGMVFAQRYPEEFDGIVAAAPGFSLPRAALAEAWDTQVFGELVKAPGATGFDVSRLHQAFSVGDYGLVRNAILAACDKDDGLEDGIVGDFTRCTDDKVLPQLRARLCQQDKAEGCLSSAQIAALQRSRQGPRDAKGRALYSDWGWAPGISDPGWRLWKTGFPNMTALNVTLGARSLASVFTTPPSVLPDGDQAAADFQSAFDFDRDAARIYAVNAVFKRSGWQDVGARSPDLSAFQRRGGRLIVPHGDSDAVFSLNDTLSWYREVDARAKGKAASFVRVFPVPGMCHCMGGPATDNYDAFGALVAWVESGKAPDQIIATAGPASPWPGRERPLCAYPQVARYTGRGDPEKAASFECRI</sequence>
<keyword evidence="5 9" id="KW-0378">Hydrolase</keyword>
<dbReference type="PANTHER" id="PTHR33938">
    <property type="entry name" value="FERULOYL ESTERASE B-RELATED"/>
    <property type="match status" value="1"/>
</dbReference>
<keyword evidence="10" id="KW-1185">Reference proteome</keyword>
<feature type="chain" id="PRO_5026740991" evidence="8">
    <location>
        <begin position="33"/>
        <end position="587"/>
    </location>
</feature>
<organism evidence="9 10">
    <name type="scientific">Duganella radicis</name>
    <dbReference type="NCBI Taxonomy" id="551988"/>
    <lineage>
        <taxon>Bacteria</taxon>
        <taxon>Pseudomonadati</taxon>
        <taxon>Pseudomonadota</taxon>
        <taxon>Betaproteobacteria</taxon>
        <taxon>Burkholderiales</taxon>
        <taxon>Oxalobacteraceae</taxon>
        <taxon>Telluria group</taxon>
        <taxon>Duganella</taxon>
    </lineage>
</organism>
<protein>
    <submittedName>
        <fullName evidence="9">Tannase/feruloyl esterase family alpha/beta hydrolase</fullName>
    </submittedName>
</protein>
<dbReference type="InterPro" id="IPR029058">
    <property type="entry name" value="AB_hydrolase_fold"/>
</dbReference>
<evidence type="ECO:0000256" key="6">
    <source>
        <dbReference type="ARBA" id="ARBA00022837"/>
    </source>
</evidence>
<evidence type="ECO:0000256" key="1">
    <source>
        <dbReference type="ARBA" id="ARBA00006249"/>
    </source>
</evidence>
<comment type="caution">
    <text evidence="9">The sequence shown here is derived from an EMBL/GenBank/DDBJ whole genome shotgun (WGS) entry which is preliminary data.</text>
</comment>
<keyword evidence="2" id="KW-0719">Serine esterase</keyword>